<dbReference type="SMART" id="SM00577">
    <property type="entry name" value="CPDc"/>
    <property type="match status" value="1"/>
</dbReference>
<feature type="compositionally biased region" description="Basic and acidic residues" evidence="1">
    <location>
        <begin position="226"/>
        <end position="235"/>
    </location>
</feature>
<organism evidence="3 4">
    <name type="scientific">Halteria grandinella</name>
    <dbReference type="NCBI Taxonomy" id="5974"/>
    <lineage>
        <taxon>Eukaryota</taxon>
        <taxon>Sar</taxon>
        <taxon>Alveolata</taxon>
        <taxon>Ciliophora</taxon>
        <taxon>Intramacronucleata</taxon>
        <taxon>Spirotrichea</taxon>
        <taxon>Stichotrichia</taxon>
        <taxon>Sporadotrichida</taxon>
        <taxon>Halteriidae</taxon>
        <taxon>Halteria</taxon>
    </lineage>
</organism>
<feature type="region of interest" description="Disordered" evidence="1">
    <location>
        <begin position="646"/>
        <end position="667"/>
    </location>
</feature>
<dbReference type="InterPro" id="IPR050365">
    <property type="entry name" value="TIM50"/>
</dbReference>
<dbReference type="InterPro" id="IPR023214">
    <property type="entry name" value="HAD_sf"/>
</dbReference>
<dbReference type="Gene3D" id="3.40.50.1000">
    <property type="entry name" value="HAD superfamily/HAD-like"/>
    <property type="match status" value="1"/>
</dbReference>
<feature type="compositionally biased region" description="Acidic residues" evidence="1">
    <location>
        <begin position="421"/>
        <end position="437"/>
    </location>
</feature>
<proteinExistence type="predicted"/>
<feature type="compositionally biased region" description="Basic and acidic residues" evidence="1">
    <location>
        <begin position="296"/>
        <end position="308"/>
    </location>
</feature>
<feature type="region of interest" description="Disordered" evidence="1">
    <location>
        <begin position="421"/>
        <end position="454"/>
    </location>
</feature>
<feature type="compositionally biased region" description="Polar residues" evidence="1">
    <location>
        <begin position="256"/>
        <end position="281"/>
    </location>
</feature>
<dbReference type="PROSITE" id="PS50969">
    <property type="entry name" value="FCP1"/>
    <property type="match status" value="1"/>
</dbReference>
<dbReference type="Proteomes" id="UP000785679">
    <property type="component" value="Unassembled WGS sequence"/>
</dbReference>
<feature type="compositionally biased region" description="Polar residues" evidence="1">
    <location>
        <begin position="175"/>
        <end position="193"/>
    </location>
</feature>
<accession>A0A8J8P6U7</accession>
<dbReference type="EMBL" id="RRYP01000752">
    <property type="protein sequence ID" value="TNV86905.1"/>
    <property type="molecule type" value="Genomic_DNA"/>
</dbReference>
<evidence type="ECO:0000256" key="1">
    <source>
        <dbReference type="SAM" id="MobiDB-lite"/>
    </source>
</evidence>
<sequence>MLKLSQGIKQEGQHRYHHTAGVDDGILTQNDHNGAEKTVNDIVLPNSESKIHGGGAPNSQKIVLPDKQSKLQDDQNLKRNQSLKGVAKTGEGSGKEMIATGPGGASQSNQNILKDTALKVGATSAGPIGAGGAGEEDESISNADNHKASEPKNNPLLTVNRGLSIKAEKGRDLQNTEQATNNDASSAMGSENPGNDMMASGTQEGKRSKKRSANNQQRAGTSTDPKGAKDGKNGDQKTSQQNDNSSVLSVPVVGGTPSNVAATANDPQKSSFAVKRSMTNRNDGKEDQKGAGAGKVTKDTSDKEEEKLGAPTSVGGAGSQSQLPKGPGAKLEDSPSNGNRGSNSNIQLLPVQNGPPPFRRLQLIGPHQNRVKSILKKNTPQLVYQNARQRQDFSAPEKKSVRFEVRVKIHEFEKYLDCMDDYDNQQDDSSENENNESDFDRNGGAGISVTKTTKPREMDLFSPNSIIKMATGLKLAIQSEDPIFKYEYHTLVLKDRDLRKKIYAEIKACKSYYNNTKKRVKNFSLDEKTMKQFQRQFQRYYWEYSQQMPQITNVKGGAGARMSRRTIVFDLDNTLVKAHYKKHKLESFDACVYMNILNSKKVKLFISYRAFVREMLDQLAQDFELILYSAQPKEYTRDLAKLLTLNPQDTTKRRDPSGQKGGPQPNGTIFQHILSKDECIYNEELDRYIVDLDIFTGAYGETPRDLMDIVFITDSFTRVQGKHVRNVVPVSSFGGSKKDFSMITLGRYLKTSFSNTPVIPTTTAVKVKGPLPAPTMVKDVREKIQSDFKTTDYLS</sequence>
<dbReference type="Pfam" id="PF03031">
    <property type="entry name" value="NIF"/>
    <property type="match status" value="2"/>
</dbReference>
<dbReference type="AlphaFoldDB" id="A0A8J8P6U7"/>
<protein>
    <recommendedName>
        <fullName evidence="2">FCP1 homology domain-containing protein</fullName>
    </recommendedName>
</protein>
<dbReference type="PANTHER" id="PTHR12210">
    <property type="entry name" value="DULLARD PROTEIN PHOSPHATASE"/>
    <property type="match status" value="1"/>
</dbReference>
<gene>
    <name evidence="3" type="ORF">FGO68_gene2419</name>
</gene>
<evidence type="ECO:0000313" key="4">
    <source>
        <dbReference type="Proteomes" id="UP000785679"/>
    </source>
</evidence>
<name>A0A8J8P6U7_HALGN</name>
<feature type="region of interest" description="Disordered" evidence="1">
    <location>
        <begin position="69"/>
        <end position="109"/>
    </location>
</feature>
<comment type="caution">
    <text evidence="3">The sequence shown here is derived from an EMBL/GenBank/DDBJ whole genome shotgun (WGS) entry which is preliminary data.</text>
</comment>
<feature type="compositionally biased region" description="Polar residues" evidence="1">
    <location>
        <begin position="236"/>
        <end position="248"/>
    </location>
</feature>
<keyword evidence="4" id="KW-1185">Reference proteome</keyword>
<feature type="domain" description="FCP1 homology" evidence="2">
    <location>
        <begin position="560"/>
        <end position="752"/>
    </location>
</feature>
<feature type="compositionally biased region" description="Polar residues" evidence="1">
    <location>
        <begin position="213"/>
        <end position="224"/>
    </location>
</feature>
<feature type="compositionally biased region" description="Low complexity" evidence="1">
    <location>
        <begin position="334"/>
        <end position="345"/>
    </location>
</feature>
<dbReference type="InterPro" id="IPR004274">
    <property type="entry name" value="FCP1_dom"/>
</dbReference>
<dbReference type="OrthoDB" id="326756at2759"/>
<reference evidence="3" key="1">
    <citation type="submission" date="2019-06" db="EMBL/GenBank/DDBJ databases">
        <authorList>
            <person name="Zheng W."/>
        </authorList>
    </citation>
    <scope>NUCLEOTIDE SEQUENCE</scope>
    <source>
        <strain evidence="3">QDHG01</strain>
    </source>
</reference>
<dbReference type="InterPro" id="IPR036412">
    <property type="entry name" value="HAD-like_sf"/>
</dbReference>
<evidence type="ECO:0000313" key="3">
    <source>
        <dbReference type="EMBL" id="TNV86905.1"/>
    </source>
</evidence>
<dbReference type="SUPFAM" id="SSF56784">
    <property type="entry name" value="HAD-like"/>
    <property type="match status" value="1"/>
</dbReference>
<evidence type="ECO:0000259" key="2">
    <source>
        <dbReference type="PROSITE" id="PS50969"/>
    </source>
</evidence>
<feature type="region of interest" description="Disordered" evidence="1">
    <location>
        <begin position="127"/>
        <end position="359"/>
    </location>
</feature>